<sequence>MQEIEVAPRDVFTHYINVKKGQTILWWFSTKKKNISFGLYQRKGPAVSARNVFIAASTANSATEALTPIESGHLSPNPVRQNNIPTLSTTKSRTSLHSVASGVSRTSMDTNDTDDNEETSGENNTELGATLNDSTSAHSLQPTSPVFNRGRKKSVSAQIINDPGLKEILPIEHYNSASTTIKGSYLVQEEGTYCLCFDNSFSRNTSKALTFFVALKDGAERQQEESQPEVSGWMLKKKRKKMQGWAKRWVQIDNGVLSYYAHPHGPCRGTIYIALSAVSSNTNFCSINLDSGTATYHLKALTNDDFDNWMKIIRKYVNISKELQLNDPEYPKMTSPRQSTDFERRQSLYIKRQSLLLDKRSSFHRDPQSFFRLNNKLDEDLGKIYGIFNSMDNGFRNVKEILDHFKNSVENLASPGNTRQSPNAEGKFRLKKFPLSLQRGSTTLDQSSSSQTSTPMSLDQIYEKLYTTFSTLKTDKEQAFELLRGEIERWKQLDNAYRKLAVEHAELRKILSDRQFTDVPEQMQQEVLLSEKSNFDEMGEIRNNRAGSFSTINTGSAEVFFDAEDIELKDTTTDSDNEIIDEETEDEAGSITEETIEEKSTDGDNIINDKSTVDRSMTIRRRKCLPSPVCGEDVSLLSILRKNVGKDLSTIAMPISLNEPLNALQRMAEELEYSDLLDKAATTDDSITRLIYVSAFAVSGYAFTQYRALRKPFNPLHGETFELVRPDKGFKFISEKVSHYPPIMACYAESPNWKFWQDTKAKTKFWGKSMEIIPSGTIHVTIPKYNDHFTFSKTTTWMRNMISGTKYLEHTGVMRIQNQTTGEACDVTFNQSGLWSNGPKSEIVGVLYNAKGGKCGKIVGRWTEIIFHEIGQNQLEVIWKANPPILDHEQYYGFSQFAVELNELTSDLVDILPNTDTRLRPDQRLFEEGHVEKAEAEKLRVEQKQRDFRKYLEQQGKSWESQWFKFENGEWVYKGGYWEARENKSFEKKIDLW</sequence>
<keyword evidence="2" id="KW-0813">Transport</keyword>
<evidence type="ECO:0000259" key="6">
    <source>
        <dbReference type="PROSITE" id="PS50003"/>
    </source>
</evidence>
<feature type="compositionally biased region" description="Acidic residues" evidence="5">
    <location>
        <begin position="111"/>
        <end position="120"/>
    </location>
</feature>
<dbReference type="Pfam" id="PF15409">
    <property type="entry name" value="PH_8"/>
    <property type="match status" value="1"/>
</dbReference>
<dbReference type="InterPro" id="IPR037239">
    <property type="entry name" value="OSBP_sf"/>
</dbReference>
<feature type="region of interest" description="Disordered" evidence="5">
    <location>
        <begin position="68"/>
        <end position="153"/>
    </location>
</feature>
<evidence type="ECO:0000313" key="10">
    <source>
        <dbReference type="Proteomes" id="UP000247702"/>
    </source>
</evidence>
<dbReference type="GO" id="GO:0097038">
    <property type="term" value="C:perinuclear endoplasmic reticulum"/>
    <property type="evidence" value="ECO:0007669"/>
    <property type="project" value="TreeGrafter"/>
</dbReference>
<evidence type="ECO:0000256" key="5">
    <source>
        <dbReference type="SAM" id="MobiDB-lite"/>
    </source>
</evidence>
<dbReference type="PROSITE" id="PS50866">
    <property type="entry name" value="GOLD"/>
    <property type="match status" value="1"/>
</dbReference>
<evidence type="ECO:0000313" key="8">
    <source>
        <dbReference type="EMBL" id="GBB91467.1"/>
    </source>
</evidence>
<dbReference type="PROSITE" id="PS50003">
    <property type="entry name" value="PH_DOMAIN"/>
    <property type="match status" value="1"/>
</dbReference>
<dbReference type="FunFam" id="2.40.160.120:FF:000001">
    <property type="entry name" value="Oxysterol-binding protein"/>
    <property type="match status" value="1"/>
</dbReference>
<dbReference type="SUPFAM" id="SSF101576">
    <property type="entry name" value="Supernatant protein factor (SPF), C-terminal domain"/>
    <property type="match status" value="1"/>
</dbReference>
<dbReference type="GO" id="GO:0005886">
    <property type="term" value="C:plasma membrane"/>
    <property type="evidence" value="ECO:0007669"/>
    <property type="project" value="TreeGrafter"/>
</dbReference>
<feature type="domain" description="PH" evidence="6">
    <location>
        <begin position="227"/>
        <end position="318"/>
    </location>
</feature>
<evidence type="ECO:0000256" key="2">
    <source>
        <dbReference type="ARBA" id="ARBA00022448"/>
    </source>
</evidence>
<dbReference type="InterPro" id="IPR036598">
    <property type="entry name" value="GOLD_dom_sf"/>
</dbReference>
<dbReference type="GO" id="GO:0030011">
    <property type="term" value="P:maintenance of cell polarity"/>
    <property type="evidence" value="ECO:0007669"/>
    <property type="project" value="TreeGrafter"/>
</dbReference>
<keyword evidence="3" id="KW-0445">Lipid transport</keyword>
<dbReference type="STRING" id="94130.A0A2Z6QMZ3"/>
<dbReference type="Gene3D" id="3.30.70.3490">
    <property type="match status" value="1"/>
</dbReference>
<dbReference type="GO" id="GO:0034727">
    <property type="term" value="P:piecemeal microautophagy of the nucleus"/>
    <property type="evidence" value="ECO:0007669"/>
    <property type="project" value="TreeGrafter"/>
</dbReference>
<dbReference type="Gene3D" id="2.40.160.120">
    <property type="match status" value="1"/>
</dbReference>
<dbReference type="SUPFAM" id="SSF144000">
    <property type="entry name" value="Oxysterol-binding protein-like"/>
    <property type="match status" value="1"/>
</dbReference>
<organism evidence="8 10">
    <name type="scientific">Rhizophagus clarus</name>
    <dbReference type="NCBI Taxonomy" id="94130"/>
    <lineage>
        <taxon>Eukaryota</taxon>
        <taxon>Fungi</taxon>
        <taxon>Fungi incertae sedis</taxon>
        <taxon>Mucoromycota</taxon>
        <taxon>Glomeromycotina</taxon>
        <taxon>Glomeromycetes</taxon>
        <taxon>Glomerales</taxon>
        <taxon>Glomeraceae</taxon>
        <taxon>Rhizophagus</taxon>
    </lineage>
</organism>
<dbReference type="Proteomes" id="UP000615446">
    <property type="component" value="Unassembled WGS sequence"/>
</dbReference>
<dbReference type="EMBL" id="BEXD01000978">
    <property type="protein sequence ID" value="GBB91467.1"/>
    <property type="molecule type" value="Genomic_DNA"/>
</dbReference>
<feature type="compositionally biased region" description="Polar residues" evidence="5">
    <location>
        <begin position="131"/>
        <end position="146"/>
    </location>
</feature>
<dbReference type="OrthoDB" id="1854502at2759"/>
<evidence type="ECO:0000256" key="4">
    <source>
        <dbReference type="ARBA" id="ARBA00023121"/>
    </source>
</evidence>
<dbReference type="Proteomes" id="UP000247702">
    <property type="component" value="Unassembled WGS sequence"/>
</dbReference>
<protein>
    <submittedName>
        <fullName evidence="9">Oxysterol-binding protein-related protein 3 isoform X1</fullName>
    </submittedName>
</protein>
<dbReference type="GO" id="GO:0035621">
    <property type="term" value="P:ER to Golgi ceramide transport"/>
    <property type="evidence" value="ECO:0007669"/>
    <property type="project" value="TreeGrafter"/>
</dbReference>
<dbReference type="Pfam" id="PF01237">
    <property type="entry name" value="Oxysterol_BP"/>
    <property type="match status" value="1"/>
</dbReference>
<dbReference type="SUPFAM" id="SSF50729">
    <property type="entry name" value="PH domain-like"/>
    <property type="match status" value="1"/>
</dbReference>
<keyword evidence="4" id="KW-0446">Lipid-binding</keyword>
<feature type="domain" description="GOLD" evidence="7">
    <location>
        <begin position="1"/>
        <end position="215"/>
    </location>
</feature>
<dbReference type="PANTHER" id="PTHR10972">
    <property type="entry name" value="OXYSTEROL-BINDING PROTEIN-RELATED"/>
    <property type="match status" value="1"/>
</dbReference>
<dbReference type="GO" id="GO:0120009">
    <property type="term" value="P:intermembrane lipid transfer"/>
    <property type="evidence" value="ECO:0007669"/>
    <property type="project" value="UniProtKB-ARBA"/>
</dbReference>
<evidence type="ECO:0000313" key="9">
    <source>
        <dbReference type="EMBL" id="GES82717.1"/>
    </source>
</evidence>
<dbReference type="Gene3D" id="2.60.120.680">
    <property type="entry name" value="GOLD domain"/>
    <property type="match status" value="1"/>
</dbReference>
<dbReference type="InterPro" id="IPR041680">
    <property type="entry name" value="PH_8"/>
</dbReference>
<reference evidence="8 10" key="1">
    <citation type="submission" date="2017-11" db="EMBL/GenBank/DDBJ databases">
        <title>The genome of Rhizophagus clarus HR1 reveals common genetic basis of auxotrophy among arbuscular mycorrhizal fungi.</title>
        <authorList>
            <person name="Kobayashi Y."/>
        </authorList>
    </citation>
    <scope>NUCLEOTIDE SEQUENCE [LARGE SCALE GENOMIC DNA]</scope>
    <source>
        <strain evidence="8 10">HR1</strain>
    </source>
</reference>
<dbReference type="InterPro" id="IPR011993">
    <property type="entry name" value="PH-like_dom_sf"/>
</dbReference>
<dbReference type="PANTHER" id="PTHR10972:SF203">
    <property type="entry name" value="OXYSTEROL-BINDING PROTEIN HOMOLOG 3"/>
    <property type="match status" value="1"/>
</dbReference>
<gene>
    <name evidence="9" type="ORF">RCL2_000990400</name>
    <name evidence="8" type="ORF">RclHR1_18790002</name>
</gene>
<feature type="compositionally biased region" description="Polar residues" evidence="5">
    <location>
        <begin position="78"/>
        <end position="108"/>
    </location>
</feature>
<dbReference type="GO" id="GO:0005829">
    <property type="term" value="C:cytosol"/>
    <property type="evidence" value="ECO:0007669"/>
    <property type="project" value="TreeGrafter"/>
</dbReference>
<dbReference type="InterPro" id="IPR001849">
    <property type="entry name" value="PH_domain"/>
</dbReference>
<accession>A0A2Z6QMZ3</accession>
<dbReference type="GO" id="GO:0032541">
    <property type="term" value="C:cortical endoplasmic reticulum"/>
    <property type="evidence" value="ECO:0007669"/>
    <property type="project" value="TreeGrafter"/>
</dbReference>
<dbReference type="GO" id="GO:0006887">
    <property type="term" value="P:exocytosis"/>
    <property type="evidence" value="ECO:0007669"/>
    <property type="project" value="TreeGrafter"/>
</dbReference>
<reference evidence="9" key="2">
    <citation type="submission" date="2019-10" db="EMBL/GenBank/DDBJ databases">
        <title>Conservation and host-specific expression of non-tandemly repeated heterogenous ribosome RNA gene in arbuscular mycorrhizal fungi.</title>
        <authorList>
            <person name="Maeda T."/>
            <person name="Kobayashi Y."/>
            <person name="Nakagawa T."/>
            <person name="Ezawa T."/>
            <person name="Yamaguchi K."/>
            <person name="Bino T."/>
            <person name="Nishimoto Y."/>
            <person name="Shigenobu S."/>
            <person name="Kawaguchi M."/>
        </authorList>
    </citation>
    <scope>NUCLEOTIDE SEQUENCE</scope>
    <source>
        <strain evidence="9">HR1</strain>
    </source>
</reference>
<feature type="region of interest" description="Disordered" evidence="5">
    <location>
        <begin position="584"/>
        <end position="610"/>
    </location>
</feature>
<dbReference type="InterPro" id="IPR009038">
    <property type="entry name" value="GOLD_dom"/>
</dbReference>
<dbReference type="InterPro" id="IPR000648">
    <property type="entry name" value="Oxysterol-bd"/>
</dbReference>
<evidence type="ECO:0000256" key="1">
    <source>
        <dbReference type="ARBA" id="ARBA00008842"/>
    </source>
</evidence>
<dbReference type="AlphaFoldDB" id="A0A2Z6QMZ3"/>
<name>A0A2Z6QMZ3_9GLOM</name>
<dbReference type="EMBL" id="BLAL01000062">
    <property type="protein sequence ID" value="GES82717.1"/>
    <property type="molecule type" value="Genomic_DNA"/>
</dbReference>
<dbReference type="Gene3D" id="2.30.29.30">
    <property type="entry name" value="Pleckstrin-homology domain (PH domain)/Phosphotyrosine-binding domain (PTB)"/>
    <property type="match status" value="1"/>
</dbReference>
<evidence type="ECO:0000259" key="7">
    <source>
        <dbReference type="PROSITE" id="PS50866"/>
    </source>
</evidence>
<dbReference type="GO" id="GO:0006897">
    <property type="term" value="P:endocytosis"/>
    <property type="evidence" value="ECO:0007669"/>
    <property type="project" value="TreeGrafter"/>
</dbReference>
<dbReference type="SMART" id="SM00233">
    <property type="entry name" value="PH"/>
    <property type="match status" value="1"/>
</dbReference>
<proteinExistence type="inferred from homology"/>
<comment type="caution">
    <text evidence="8">The sequence shown here is derived from an EMBL/GenBank/DDBJ whole genome shotgun (WGS) entry which is preliminary data.</text>
</comment>
<comment type="similarity">
    <text evidence="1">Belongs to the OSBP family.</text>
</comment>
<dbReference type="GO" id="GO:0032934">
    <property type="term" value="F:sterol binding"/>
    <property type="evidence" value="ECO:0007669"/>
    <property type="project" value="TreeGrafter"/>
</dbReference>
<keyword evidence="10" id="KW-1185">Reference proteome</keyword>
<evidence type="ECO:0000256" key="3">
    <source>
        <dbReference type="ARBA" id="ARBA00023055"/>
    </source>
</evidence>